<evidence type="ECO:0000256" key="4">
    <source>
        <dbReference type="ARBA" id="ARBA00022777"/>
    </source>
</evidence>
<evidence type="ECO:0000256" key="1">
    <source>
        <dbReference type="ARBA" id="ARBA00012009"/>
    </source>
</evidence>
<dbReference type="InterPro" id="IPR027484">
    <property type="entry name" value="PInositol-4-P-5-kinase_N"/>
</dbReference>
<reference evidence="12" key="1">
    <citation type="journal article" date="2017" name="Nat. Commun.">
        <title>The asparagus genome sheds light on the origin and evolution of a young Y chromosome.</title>
        <authorList>
            <person name="Harkess A."/>
            <person name="Zhou J."/>
            <person name="Xu C."/>
            <person name="Bowers J.E."/>
            <person name="Van der Hulst R."/>
            <person name="Ayyampalayam S."/>
            <person name="Mercati F."/>
            <person name="Riccardi P."/>
            <person name="McKain M.R."/>
            <person name="Kakrana A."/>
            <person name="Tang H."/>
            <person name="Ray J."/>
            <person name="Groenendijk J."/>
            <person name="Arikit S."/>
            <person name="Mathioni S.M."/>
            <person name="Nakano M."/>
            <person name="Shan H."/>
            <person name="Telgmann-Rauber A."/>
            <person name="Kanno A."/>
            <person name="Yue Z."/>
            <person name="Chen H."/>
            <person name="Li W."/>
            <person name="Chen Y."/>
            <person name="Xu X."/>
            <person name="Zhang Y."/>
            <person name="Luo S."/>
            <person name="Chen H."/>
            <person name="Gao J."/>
            <person name="Mao Z."/>
            <person name="Pires J.C."/>
            <person name="Luo M."/>
            <person name="Kudrna D."/>
            <person name="Wing R.A."/>
            <person name="Meyers B.C."/>
            <person name="Yi K."/>
            <person name="Kong H."/>
            <person name="Lavrijsen P."/>
            <person name="Sunseri F."/>
            <person name="Falavigna A."/>
            <person name="Ye Y."/>
            <person name="Leebens-Mack J.H."/>
            <person name="Chen G."/>
        </authorList>
    </citation>
    <scope>NUCLEOTIDE SEQUENCE [LARGE SCALE GENOMIC DNA]</scope>
    <source>
        <strain evidence="12">cv. DH0086</strain>
    </source>
</reference>
<dbReference type="PROSITE" id="PS51455">
    <property type="entry name" value="PIPK"/>
    <property type="match status" value="1"/>
</dbReference>
<keyword evidence="12" id="KW-1185">Reference proteome</keyword>
<dbReference type="SUPFAM" id="SSF52029">
    <property type="entry name" value="GroEL apical domain-like"/>
    <property type="match status" value="1"/>
</dbReference>
<dbReference type="InterPro" id="IPR027409">
    <property type="entry name" value="GroEL-like_apical_dom_sf"/>
</dbReference>
<dbReference type="Gene3D" id="3.50.7.10">
    <property type="entry name" value="GroEL"/>
    <property type="match status" value="1"/>
</dbReference>
<evidence type="ECO:0000256" key="8">
    <source>
        <dbReference type="PROSITE-ProRule" id="PRU00781"/>
    </source>
</evidence>
<evidence type="ECO:0000256" key="9">
    <source>
        <dbReference type="SAM" id="MobiDB-lite"/>
    </source>
</evidence>
<evidence type="ECO:0000256" key="6">
    <source>
        <dbReference type="ARBA" id="ARBA00023464"/>
    </source>
</evidence>
<evidence type="ECO:0000313" key="12">
    <source>
        <dbReference type="Proteomes" id="UP000243459"/>
    </source>
</evidence>
<dbReference type="EMBL" id="CM007386">
    <property type="protein sequence ID" value="ONK66187.1"/>
    <property type="molecule type" value="Genomic_DNA"/>
</dbReference>
<dbReference type="Pfam" id="PF01504">
    <property type="entry name" value="PIP5K"/>
    <property type="match status" value="1"/>
</dbReference>
<dbReference type="CDD" id="cd17300">
    <property type="entry name" value="PIPKc_PIKfyve"/>
    <property type="match status" value="1"/>
</dbReference>
<feature type="domain" description="PIPK" evidence="10">
    <location>
        <begin position="1196"/>
        <end position="1522"/>
    </location>
</feature>
<dbReference type="PANTHER" id="PTHR45748">
    <property type="entry name" value="1-PHOSPHATIDYLINOSITOL 3-PHOSPHATE 5-KINASE-RELATED"/>
    <property type="match status" value="1"/>
</dbReference>
<dbReference type="GO" id="GO:0010008">
    <property type="term" value="C:endosome membrane"/>
    <property type="evidence" value="ECO:0007669"/>
    <property type="project" value="TreeGrafter"/>
</dbReference>
<evidence type="ECO:0000259" key="10">
    <source>
        <dbReference type="PROSITE" id="PS51455"/>
    </source>
</evidence>
<keyword evidence="3 8" id="KW-0547">Nucleotide-binding</keyword>
<evidence type="ECO:0000256" key="7">
    <source>
        <dbReference type="ARBA" id="ARBA00077223"/>
    </source>
</evidence>
<evidence type="ECO:0000256" key="3">
    <source>
        <dbReference type="ARBA" id="ARBA00022741"/>
    </source>
</evidence>
<dbReference type="Pfam" id="PF00118">
    <property type="entry name" value="Cpn60_TCP1"/>
    <property type="match status" value="1"/>
</dbReference>
<dbReference type="InterPro" id="IPR027483">
    <property type="entry name" value="PInositol-4-P-4/5-kinase_C_sf"/>
</dbReference>
<keyword evidence="4 8" id="KW-0418">Kinase</keyword>
<gene>
    <name evidence="11" type="ORF">A4U43_C06F5090</name>
</gene>
<dbReference type="InterPro" id="IPR002498">
    <property type="entry name" value="PInositol-4-P-4/5-kinase_core"/>
</dbReference>
<sequence>MQPVSEMPKFCKLCFHAISSSHVELADGQASSVPDSPLSRIRNSRVAHLAELSSFSSPRSSRSDEEEDGNDSGKNFFSPPSEQVSQDVSDVDSVSISTGLELHSFKSVYSSLLDSPSIGGETTGDNSPLDREAPSYFRKAGAETEDLLEGSHDSGYDRLSVYRNHASQKVQNLLDFENNKHIWDPPLPEDENDDMETGFFGYDDEDENAGDCDNVFSSGSFSNRSLGIRERPSDAHKEQLRNAVHGHFRALVCQLLRGEGLQVGSEDGNKGWLDIVSLLAWEAATFVKPDTSKGSSMDPGNYVKVKCILSGSPSDSILVKGVVCTKNIKHKRMVSQHKNPRLFLLGGALEYQRVTNKLASLNTVLEQETDHLKVSLSKIEAHRPNVLLVEKSVSSYAQEYLLTKEISLVLNVKRKLLERIAQCTGSHIAPSIDNIAPARLGYCDNFRVEKFYEECSSTSHPNRKFMKTLMFFEGCPRRLGCTVLLRGTNREELKKVKHVVQYASFAAYHLSRETSFLADEGATLPKVPVSPQMILTTKILDAETRSLKNSTSIVPEARQISSCTSDAVSCFLQCSDVPSPRGDISTSDSFQLKRETCEPLDFPTDLGDPKEVITSTIAKGRNSELYKELMSDNEGMIKGAYIENEAADYFSSADSQSILVSLSTTCVLKDTVSEPSQLLRIKFYGSSDKPLGTFLRDDLFDQTSCCQSCKEPAEAHVRCYTHQHGSLTISVRRHPSIKLPGERDGRIWMWHRCLKCENSNGVPPAACRVVMSDAAWSLSFGKFLELSFSNHATANRVASCGHSLQKDCLRFYGCGSMVAFLRYSPVNILSVQLPPLVLDFACQSQQELAKREAVSIASKIELLHAEVKDVLHTFEKKNTTSKCEAVKTSIHKYIMELKDLLERERNEYDVFLQPSPMDDSSPSLETIDILELNRLRRFLLIDSHMWDRRLCLLDSFSKSKTSTSKLNPLEWRTEPIDIDENFKKFSEGSISKPRNLSKLQEELDLCLLECHSNNSVETDWSIESVEGYNGPAYSFVSDHYCRGDDDMQTTNENCPEITSLQRLPSAASTLSDKIDSLWSGNPDSDAIGSITLLDNPLYRKAISPLRVNSFDSALRSQDRIRRGPSASLHLTSVRSFDASGDFASTNISQRSPRSKRVNFLPGDAPVFISSIYNMVGEGARLLLPQTGRDDLVIVLYDNEPTTIISYAISSQDHADFLTSDHQVSHESSARPSISQFQSDEATHFRISFDDDSSIPNDRVKFSVTCYFAKQFAALRKKCCPNEADFLRSLSRCKRWNARGGKSNVYFAKSLDERFIIKQVTKTELDSFEVFAAEYFKYMTESINSGSPTCLAKVLGIYQVTVRHLKGGREVKMDMMVMENLFFGRSLSKVYDLKGSLRARYNPDTSGNDSVLLDLNLLESVRTKPIFLGSKAKRRLERAIWNDTSFLASVDVMDYSLLVGIDDERKELVIGIIDFMRQYTWDKHLETWVKASGILGGPKNESPTVVSPLQYKKRFRKAMSKYFLTVPDQ</sequence>
<dbReference type="Gene3D" id="3.30.800.10">
    <property type="entry name" value="Phosphatidylinositol Phosphate Kinase II Beta"/>
    <property type="match status" value="1"/>
</dbReference>
<evidence type="ECO:0000313" key="11">
    <source>
        <dbReference type="EMBL" id="ONK66187.1"/>
    </source>
</evidence>
<evidence type="ECO:0000256" key="5">
    <source>
        <dbReference type="ARBA" id="ARBA00022840"/>
    </source>
</evidence>
<name>A0A5P1ELX2_ASPOF</name>
<feature type="compositionally biased region" description="Polar residues" evidence="9">
    <location>
        <begin position="73"/>
        <end position="82"/>
    </location>
</feature>
<comment type="subunit">
    <text evidence="6">Component of the PI(3,5)P2 regulatory complex at least composed of ATG18, SAC/FIG4, FAB1 and VAC14.</text>
</comment>
<dbReference type="OMA" id="KMERNGY"/>
<dbReference type="GO" id="GO:0000285">
    <property type="term" value="F:1-phosphatidylinositol-3-phosphate 5-kinase activity"/>
    <property type="evidence" value="ECO:0007669"/>
    <property type="project" value="UniProtKB-EC"/>
</dbReference>
<dbReference type="FunFam" id="3.50.7.10:FF:000007">
    <property type="entry name" value="1-phosphatidylinositol 3-phosphate 5-kinase isoform X1"/>
    <property type="match status" value="1"/>
</dbReference>
<dbReference type="InterPro" id="IPR002423">
    <property type="entry name" value="Cpn60/GroEL/TCP-1"/>
</dbReference>
<dbReference type="GO" id="GO:0046854">
    <property type="term" value="P:phosphatidylinositol phosphate biosynthetic process"/>
    <property type="evidence" value="ECO:0007669"/>
    <property type="project" value="TreeGrafter"/>
</dbReference>
<evidence type="ECO:0000256" key="2">
    <source>
        <dbReference type="ARBA" id="ARBA00022679"/>
    </source>
</evidence>
<dbReference type="CDD" id="cd03334">
    <property type="entry name" value="Fab1_TCP"/>
    <property type="match status" value="1"/>
</dbReference>
<proteinExistence type="predicted"/>
<organism evidence="11 12">
    <name type="scientific">Asparagus officinalis</name>
    <name type="common">Garden asparagus</name>
    <dbReference type="NCBI Taxonomy" id="4686"/>
    <lineage>
        <taxon>Eukaryota</taxon>
        <taxon>Viridiplantae</taxon>
        <taxon>Streptophyta</taxon>
        <taxon>Embryophyta</taxon>
        <taxon>Tracheophyta</taxon>
        <taxon>Spermatophyta</taxon>
        <taxon>Magnoliopsida</taxon>
        <taxon>Liliopsida</taxon>
        <taxon>Asparagales</taxon>
        <taxon>Asparagaceae</taxon>
        <taxon>Asparagoideae</taxon>
        <taxon>Asparagus</taxon>
    </lineage>
</organism>
<dbReference type="FunFam" id="3.30.800.10:FF:000010">
    <property type="entry name" value="Putative 1-phosphatidylinositol-3-phosphate 5-kinase FAB1C"/>
    <property type="match status" value="1"/>
</dbReference>
<dbReference type="SMART" id="SM00330">
    <property type="entry name" value="PIPKc"/>
    <property type="match status" value="1"/>
</dbReference>
<dbReference type="FunFam" id="3.30.810.10:FF:000001">
    <property type="entry name" value="1-phosphatidylinositol 3-phosphate 5-kinase FAB1"/>
    <property type="match status" value="1"/>
</dbReference>
<dbReference type="Gramene" id="ONK66187">
    <property type="protein sequence ID" value="ONK66187"/>
    <property type="gene ID" value="A4U43_C06F5090"/>
</dbReference>
<keyword evidence="2 8" id="KW-0808">Transferase</keyword>
<dbReference type="GO" id="GO:0005524">
    <property type="term" value="F:ATP binding"/>
    <property type="evidence" value="ECO:0007669"/>
    <property type="project" value="UniProtKB-UniRule"/>
</dbReference>
<feature type="region of interest" description="Disordered" evidence="9">
    <location>
        <begin position="114"/>
        <end position="133"/>
    </location>
</feature>
<protein>
    <recommendedName>
        <fullName evidence="1">1-phosphatidylinositol-3-phosphate 5-kinase</fullName>
        <ecNumber evidence="1">2.7.1.150</ecNumber>
    </recommendedName>
    <alternativeName>
        <fullName evidence="7">Phosphatidylinositol 3-phosphate 5-kinase type III</fullName>
    </alternativeName>
</protein>
<dbReference type="SUPFAM" id="SSF56104">
    <property type="entry name" value="SAICAR synthase-like"/>
    <property type="match status" value="1"/>
</dbReference>
<dbReference type="InterPro" id="IPR044769">
    <property type="entry name" value="PIKfyve_PIPKc"/>
</dbReference>
<dbReference type="PANTHER" id="PTHR45748:SF14">
    <property type="entry name" value="1-PHOSPHATIDYLINOSITOL-3-PHOSPHATE 5-KINASE FAB1C-RELATED"/>
    <property type="match status" value="1"/>
</dbReference>
<dbReference type="OrthoDB" id="158357at2759"/>
<accession>A0A5P1ELX2</accession>
<dbReference type="Proteomes" id="UP000243459">
    <property type="component" value="Chromosome 6"/>
</dbReference>
<keyword evidence="5 8" id="KW-0067">ATP-binding</keyword>
<feature type="region of interest" description="Disordered" evidence="9">
    <location>
        <begin position="52"/>
        <end position="90"/>
    </location>
</feature>
<dbReference type="Gene3D" id="3.30.810.10">
    <property type="entry name" value="2-Layer Sandwich"/>
    <property type="match status" value="1"/>
</dbReference>
<dbReference type="EC" id="2.7.1.150" evidence="1"/>